<dbReference type="SUPFAM" id="SSF53756">
    <property type="entry name" value="UDP-Glycosyltransferase/glycogen phosphorylase"/>
    <property type="match status" value="1"/>
</dbReference>
<sequence>LEYTLLSSGKGRGIIVLGLELLKRDWRLWRFTRNFRPDIIVARVGPSAAHVGFLIKRPVLVFEDTEDGVLQQRITFPFVTRVCTATHYEKDWGKKHIRYQSFDELAYLHPKRFIPDESIPREYGLEPGSYIIARFVSWQAAHDIRQSGIKTDHKLKTLLALEKHARVLVVSESPMPDEFKRFQLPFAPNQFHHLLGFSKLTFGESSTVAVEGAILGIPGVLVNSMNWGAVNRLVKHYKMLYQTRSEEEALRIAMDLLLDPNTPSTWRLRRE</sequence>
<dbReference type="InterPro" id="IPR007152">
    <property type="entry name" value="DUF354"/>
</dbReference>
<proteinExistence type="predicted"/>
<organism evidence="1">
    <name type="scientific">marine sediment metagenome</name>
    <dbReference type="NCBI Taxonomy" id="412755"/>
    <lineage>
        <taxon>unclassified sequences</taxon>
        <taxon>metagenomes</taxon>
        <taxon>ecological metagenomes</taxon>
    </lineage>
</organism>
<protein>
    <recommendedName>
        <fullName evidence="2">DUF354 domain-containing protein</fullName>
    </recommendedName>
</protein>
<feature type="non-terminal residue" evidence="1">
    <location>
        <position position="1"/>
    </location>
</feature>
<reference evidence="1" key="1">
    <citation type="journal article" date="2014" name="Front. Microbiol.">
        <title>High frequency of phylogenetically diverse reductive dehalogenase-homologous genes in deep subseafloor sedimentary metagenomes.</title>
        <authorList>
            <person name="Kawai M."/>
            <person name="Futagami T."/>
            <person name="Toyoda A."/>
            <person name="Takaki Y."/>
            <person name="Nishi S."/>
            <person name="Hori S."/>
            <person name="Arai W."/>
            <person name="Tsubouchi T."/>
            <person name="Morono Y."/>
            <person name="Uchiyama I."/>
            <person name="Ito T."/>
            <person name="Fujiyama A."/>
            <person name="Inagaki F."/>
            <person name="Takami H."/>
        </authorList>
    </citation>
    <scope>NUCLEOTIDE SEQUENCE</scope>
    <source>
        <strain evidence="1">Expedition CK06-06</strain>
    </source>
</reference>
<gene>
    <name evidence="1" type="ORF">S03H2_42967</name>
</gene>
<name>X1IBG3_9ZZZZ</name>
<feature type="non-terminal residue" evidence="1">
    <location>
        <position position="271"/>
    </location>
</feature>
<evidence type="ECO:0000313" key="1">
    <source>
        <dbReference type="EMBL" id="GAH66610.1"/>
    </source>
</evidence>
<dbReference type="PANTHER" id="PTHR39662:SF1">
    <property type="entry name" value="DUF354 DOMAIN-CONTAINING PROTEIN"/>
    <property type="match status" value="1"/>
</dbReference>
<dbReference type="AlphaFoldDB" id="X1IBG3"/>
<comment type="caution">
    <text evidence="1">The sequence shown here is derived from an EMBL/GenBank/DDBJ whole genome shotgun (WGS) entry which is preliminary data.</text>
</comment>
<accession>X1IBG3</accession>
<dbReference type="EMBL" id="BARU01026768">
    <property type="protein sequence ID" value="GAH66610.1"/>
    <property type="molecule type" value="Genomic_DNA"/>
</dbReference>
<dbReference type="PANTHER" id="PTHR39662">
    <property type="entry name" value="DUF354 DOMAIN-CONTAINING PROTEIN-RELATED"/>
    <property type="match status" value="1"/>
</dbReference>
<evidence type="ECO:0008006" key="2">
    <source>
        <dbReference type="Google" id="ProtNLM"/>
    </source>
</evidence>